<dbReference type="GO" id="GO:0016020">
    <property type="term" value="C:membrane"/>
    <property type="evidence" value="ECO:0007669"/>
    <property type="project" value="UniProtKB-SubCell"/>
</dbReference>
<dbReference type="Gene3D" id="2.10.60.10">
    <property type="entry name" value="CD59"/>
    <property type="match status" value="1"/>
</dbReference>
<gene>
    <name evidence="5" type="ORF">scyTo_0024758</name>
</gene>
<dbReference type="AlphaFoldDB" id="A0A401QF60"/>
<keyword evidence="3" id="KW-0472">Membrane</keyword>
<keyword evidence="6" id="KW-1185">Reference proteome</keyword>
<sequence length="135" mass="15183">GNVEGRICQYFQKFENQSHDPRNETVMCKNNDYCYGIWVQTSDGAFHPDKQGCWPSSNVLSCNSTCADNTSKSHSFYSCCCNTDMCNSHPPRVAPKVHQAPIHGKSSVSLPPALLPTSWFKDTQLYMGFLTHCLR</sequence>
<evidence type="ECO:0000313" key="6">
    <source>
        <dbReference type="Proteomes" id="UP000288216"/>
    </source>
</evidence>
<dbReference type="EMBL" id="BFAA01055346">
    <property type="protein sequence ID" value="GCB83982.1"/>
    <property type="molecule type" value="Genomic_DNA"/>
</dbReference>
<evidence type="ECO:0000256" key="2">
    <source>
        <dbReference type="ARBA" id="ARBA00022729"/>
    </source>
</evidence>
<dbReference type="Proteomes" id="UP000288216">
    <property type="component" value="Unassembled WGS sequence"/>
</dbReference>
<dbReference type="InterPro" id="IPR045860">
    <property type="entry name" value="Snake_toxin-like_sf"/>
</dbReference>
<feature type="domain" description="Activin types I and II receptor" evidence="4">
    <location>
        <begin position="22"/>
        <end position="88"/>
    </location>
</feature>
<protein>
    <recommendedName>
        <fullName evidence="4">Activin types I and II receptor domain-containing protein</fullName>
    </recommendedName>
</protein>
<name>A0A401QF60_SCYTO</name>
<organism evidence="5 6">
    <name type="scientific">Scyliorhinus torazame</name>
    <name type="common">Cloudy catshark</name>
    <name type="synonym">Catulus torazame</name>
    <dbReference type="NCBI Taxonomy" id="75743"/>
    <lineage>
        <taxon>Eukaryota</taxon>
        <taxon>Metazoa</taxon>
        <taxon>Chordata</taxon>
        <taxon>Craniata</taxon>
        <taxon>Vertebrata</taxon>
        <taxon>Chondrichthyes</taxon>
        <taxon>Elasmobranchii</taxon>
        <taxon>Galeomorphii</taxon>
        <taxon>Galeoidea</taxon>
        <taxon>Carcharhiniformes</taxon>
        <taxon>Scyliorhinidae</taxon>
        <taxon>Scyliorhinus</taxon>
    </lineage>
</organism>
<comment type="subcellular location">
    <subcellularLocation>
        <location evidence="1">Membrane</location>
    </subcellularLocation>
</comment>
<dbReference type="GO" id="GO:0004675">
    <property type="term" value="F:transmembrane receptor protein serine/threonine kinase activity"/>
    <property type="evidence" value="ECO:0007669"/>
    <property type="project" value="InterPro"/>
</dbReference>
<reference evidence="5 6" key="1">
    <citation type="journal article" date="2018" name="Nat. Ecol. Evol.">
        <title>Shark genomes provide insights into elasmobranch evolution and the origin of vertebrates.</title>
        <authorList>
            <person name="Hara Y"/>
            <person name="Yamaguchi K"/>
            <person name="Onimaru K"/>
            <person name="Kadota M"/>
            <person name="Koyanagi M"/>
            <person name="Keeley SD"/>
            <person name="Tatsumi K"/>
            <person name="Tanaka K"/>
            <person name="Motone F"/>
            <person name="Kageyama Y"/>
            <person name="Nozu R"/>
            <person name="Adachi N"/>
            <person name="Nishimura O"/>
            <person name="Nakagawa R"/>
            <person name="Tanegashima C"/>
            <person name="Kiyatake I"/>
            <person name="Matsumoto R"/>
            <person name="Murakumo K"/>
            <person name="Nishida K"/>
            <person name="Terakita A"/>
            <person name="Kuratani S"/>
            <person name="Sato K"/>
            <person name="Hyodo S Kuraku.S."/>
        </authorList>
    </citation>
    <scope>NUCLEOTIDE SEQUENCE [LARGE SCALE GENOMIC DNA]</scope>
</reference>
<proteinExistence type="predicted"/>
<comment type="caution">
    <text evidence="5">The sequence shown here is derived from an EMBL/GenBank/DDBJ whole genome shotgun (WGS) entry which is preliminary data.</text>
</comment>
<evidence type="ECO:0000256" key="3">
    <source>
        <dbReference type="ARBA" id="ARBA00023136"/>
    </source>
</evidence>
<evidence type="ECO:0000313" key="5">
    <source>
        <dbReference type="EMBL" id="GCB83982.1"/>
    </source>
</evidence>
<accession>A0A401QF60</accession>
<evidence type="ECO:0000256" key="1">
    <source>
        <dbReference type="ARBA" id="ARBA00004370"/>
    </source>
</evidence>
<evidence type="ECO:0000259" key="4">
    <source>
        <dbReference type="Pfam" id="PF01064"/>
    </source>
</evidence>
<feature type="non-terminal residue" evidence="5">
    <location>
        <position position="1"/>
    </location>
</feature>
<dbReference type="SUPFAM" id="SSF57302">
    <property type="entry name" value="Snake toxin-like"/>
    <property type="match status" value="1"/>
</dbReference>
<keyword evidence="2" id="KW-0732">Signal</keyword>
<dbReference type="Pfam" id="PF01064">
    <property type="entry name" value="Activin_recp"/>
    <property type="match status" value="1"/>
</dbReference>
<dbReference type="InterPro" id="IPR000472">
    <property type="entry name" value="Activin_recp"/>
</dbReference>